<dbReference type="CDD" id="cd01335">
    <property type="entry name" value="Radical_SAM"/>
    <property type="match status" value="1"/>
</dbReference>
<dbReference type="Pfam" id="PF02310">
    <property type="entry name" value="B12-binding"/>
    <property type="match status" value="1"/>
</dbReference>
<dbReference type="Pfam" id="PF04055">
    <property type="entry name" value="Radical_SAM"/>
    <property type="match status" value="1"/>
</dbReference>
<dbReference type="SUPFAM" id="SSF52242">
    <property type="entry name" value="Cobalamin (vitamin B12)-binding domain"/>
    <property type="match status" value="1"/>
</dbReference>
<evidence type="ECO:0000256" key="2">
    <source>
        <dbReference type="ARBA" id="ARBA00022603"/>
    </source>
</evidence>
<dbReference type="OrthoDB" id="9762608at2"/>
<feature type="domain" description="Radical SAM core" evidence="9">
    <location>
        <begin position="176"/>
        <end position="410"/>
    </location>
</feature>
<dbReference type="PROSITE" id="PS51918">
    <property type="entry name" value="RADICAL_SAM"/>
    <property type="match status" value="1"/>
</dbReference>
<dbReference type="SMART" id="SM00729">
    <property type="entry name" value="Elp3"/>
    <property type="match status" value="1"/>
</dbReference>
<keyword evidence="7" id="KW-0411">Iron-sulfur</keyword>
<dbReference type="GO" id="GO:0051539">
    <property type="term" value="F:4 iron, 4 sulfur cluster binding"/>
    <property type="evidence" value="ECO:0007669"/>
    <property type="project" value="UniProtKB-KW"/>
</dbReference>
<dbReference type="SFLD" id="SFLDG01082">
    <property type="entry name" value="B12-binding_domain_containing"/>
    <property type="match status" value="1"/>
</dbReference>
<dbReference type="InterPro" id="IPR051198">
    <property type="entry name" value="BchE-like"/>
</dbReference>
<dbReference type="Proteomes" id="UP000070560">
    <property type="component" value="Chromosome"/>
</dbReference>
<evidence type="ECO:0000256" key="1">
    <source>
        <dbReference type="ARBA" id="ARBA00001966"/>
    </source>
</evidence>
<evidence type="ECO:0000256" key="5">
    <source>
        <dbReference type="ARBA" id="ARBA00022723"/>
    </source>
</evidence>
<keyword evidence="2" id="KW-0489">Methyltransferase</keyword>
<evidence type="ECO:0000256" key="3">
    <source>
        <dbReference type="ARBA" id="ARBA00022679"/>
    </source>
</evidence>
<dbReference type="KEGG" id="daw:HS1_001126"/>
<evidence type="ECO:0000256" key="4">
    <source>
        <dbReference type="ARBA" id="ARBA00022691"/>
    </source>
</evidence>
<sequence length="426" mass="48830">MHVLLIEVNPFSPPTIPISLGYIAAFLEKNGFKTKIICISDQGDYSIKELTDIIKTFNPQLVGFSTYQRNILFVLGLARFIKGLNKEIKIALGGPQITFMPKEALREMPMIDYLCRNEGEFTLLSIAQAIAGGNPFNGIKGATYRQEDEFIDGEPIDGYEDLDEYPSPHLMGLFDYTPVEEVIMLASRGCPYNCIFCYTPQAFKHKIRFHSIERVIEEIKYVVKKGKNQFWFADPNFSFRADRVHQLLEEIIRHELPIKMWLETRVDLVNEEMIKKMKRAGVHTIAYGLESASEKVLKTIKKKTSLSQLEKAISLAQKYEVEIEVFSLYGLPGETLSDALKTLEFVRSHGIKIQGNSNAQQMQLYFGSPLTQNYKAYGIKPFPEKRPLYLSIGDRYETETMSVKEIETIRALWRRYSLDKGKRVVS</sequence>
<accession>A0A7U4TI56</accession>
<dbReference type="InterPro" id="IPR006158">
    <property type="entry name" value="Cobalamin-bd"/>
</dbReference>
<organism evidence="10 11">
    <name type="scientific">Desulfofervidus auxilii</name>
    <dbReference type="NCBI Taxonomy" id="1621989"/>
    <lineage>
        <taxon>Bacteria</taxon>
        <taxon>Pseudomonadati</taxon>
        <taxon>Thermodesulfobacteriota</taxon>
        <taxon>Candidatus Desulfofervidia</taxon>
        <taxon>Candidatus Desulfofervidales</taxon>
        <taxon>Candidatus Desulfofervidaceae</taxon>
        <taxon>Candidatus Desulfofervidus</taxon>
    </lineage>
</organism>
<dbReference type="InterPro" id="IPR034466">
    <property type="entry name" value="Methyltransferase_Class_B"/>
</dbReference>
<dbReference type="SFLD" id="SFLDS00029">
    <property type="entry name" value="Radical_SAM"/>
    <property type="match status" value="1"/>
</dbReference>
<dbReference type="EMBL" id="CP013015">
    <property type="protein sequence ID" value="AMM40930.1"/>
    <property type="molecule type" value="Genomic_DNA"/>
</dbReference>
<comment type="cofactor">
    <cofactor evidence="1">
        <name>[4Fe-4S] cluster</name>
        <dbReference type="ChEBI" id="CHEBI:49883"/>
    </cofactor>
</comment>
<dbReference type="Gene3D" id="3.80.30.20">
    <property type="entry name" value="tm_1862 like domain"/>
    <property type="match status" value="1"/>
</dbReference>
<protein>
    <submittedName>
        <fullName evidence="10">Radical SAM domain-containing protein</fullName>
    </submittedName>
</protein>
<dbReference type="PROSITE" id="PS51332">
    <property type="entry name" value="B12_BINDING"/>
    <property type="match status" value="1"/>
</dbReference>
<name>A0A7U4TI56_DESA2</name>
<dbReference type="SUPFAM" id="SSF102114">
    <property type="entry name" value="Radical SAM enzymes"/>
    <property type="match status" value="1"/>
</dbReference>
<dbReference type="CDD" id="cd02068">
    <property type="entry name" value="radical_SAM_B12_BD"/>
    <property type="match status" value="1"/>
</dbReference>
<dbReference type="Gene3D" id="3.40.50.280">
    <property type="entry name" value="Cobalamin-binding domain"/>
    <property type="match status" value="1"/>
</dbReference>
<feature type="domain" description="B12-binding" evidence="8">
    <location>
        <begin position="1"/>
        <end position="137"/>
    </location>
</feature>
<keyword evidence="3" id="KW-0808">Transferase</keyword>
<dbReference type="AlphaFoldDB" id="A0A7U4TI56"/>
<keyword evidence="4" id="KW-0949">S-adenosyl-L-methionine</keyword>
<evidence type="ECO:0000256" key="7">
    <source>
        <dbReference type="ARBA" id="ARBA00023014"/>
    </source>
</evidence>
<dbReference type="PANTHER" id="PTHR43409">
    <property type="entry name" value="ANAEROBIC MAGNESIUM-PROTOPORPHYRIN IX MONOMETHYL ESTER CYCLASE-RELATED"/>
    <property type="match status" value="1"/>
</dbReference>
<evidence type="ECO:0000313" key="10">
    <source>
        <dbReference type="EMBL" id="AMM40930.1"/>
    </source>
</evidence>
<evidence type="ECO:0000256" key="6">
    <source>
        <dbReference type="ARBA" id="ARBA00023004"/>
    </source>
</evidence>
<dbReference type="InterPro" id="IPR006638">
    <property type="entry name" value="Elp3/MiaA/NifB-like_rSAM"/>
</dbReference>
<gene>
    <name evidence="10" type="ORF">HS1_001126</name>
</gene>
<dbReference type="GO" id="GO:0031419">
    <property type="term" value="F:cobalamin binding"/>
    <property type="evidence" value="ECO:0007669"/>
    <property type="project" value="InterPro"/>
</dbReference>
<evidence type="ECO:0000313" key="11">
    <source>
        <dbReference type="Proteomes" id="UP000070560"/>
    </source>
</evidence>
<dbReference type="InterPro" id="IPR058240">
    <property type="entry name" value="rSAM_sf"/>
</dbReference>
<proteinExistence type="predicted"/>
<dbReference type="PANTHER" id="PTHR43409:SF7">
    <property type="entry name" value="BLL1977 PROTEIN"/>
    <property type="match status" value="1"/>
</dbReference>
<dbReference type="InterPro" id="IPR007197">
    <property type="entry name" value="rSAM"/>
</dbReference>
<keyword evidence="11" id="KW-1185">Reference proteome</keyword>
<evidence type="ECO:0000259" key="9">
    <source>
        <dbReference type="PROSITE" id="PS51918"/>
    </source>
</evidence>
<keyword evidence="6" id="KW-0408">Iron</keyword>
<evidence type="ECO:0000259" key="8">
    <source>
        <dbReference type="PROSITE" id="PS51332"/>
    </source>
</evidence>
<dbReference type="SFLD" id="SFLDG01123">
    <property type="entry name" value="methyltransferase_(Class_B)"/>
    <property type="match status" value="1"/>
</dbReference>
<dbReference type="InterPro" id="IPR036724">
    <property type="entry name" value="Cobalamin-bd_sf"/>
</dbReference>
<dbReference type="InterPro" id="IPR023404">
    <property type="entry name" value="rSAM_horseshoe"/>
</dbReference>
<dbReference type="GO" id="GO:0046872">
    <property type="term" value="F:metal ion binding"/>
    <property type="evidence" value="ECO:0007669"/>
    <property type="project" value="UniProtKB-KW"/>
</dbReference>
<keyword evidence="5" id="KW-0479">Metal-binding</keyword>
<dbReference type="RefSeq" id="WP_066062151.1">
    <property type="nucleotide sequence ID" value="NZ_CP013015.1"/>
</dbReference>
<dbReference type="GO" id="GO:0003824">
    <property type="term" value="F:catalytic activity"/>
    <property type="evidence" value="ECO:0007669"/>
    <property type="project" value="InterPro"/>
</dbReference>
<reference evidence="10 11" key="1">
    <citation type="submission" date="2015-10" db="EMBL/GenBank/DDBJ databases">
        <title>Candidatus Desulfofervidus auxilii, a hydrogenotrophic sulfate-reducing bacterium involved in the thermophilic anaerobic oxidation of methane.</title>
        <authorList>
            <person name="Krukenberg V."/>
            <person name="Richter M."/>
            <person name="Wegener G."/>
        </authorList>
    </citation>
    <scope>NUCLEOTIDE SEQUENCE [LARGE SCALE GENOMIC DNA]</scope>
    <source>
        <strain evidence="10 11">HS1</strain>
    </source>
</reference>